<feature type="compositionally biased region" description="Low complexity" evidence="1">
    <location>
        <begin position="39"/>
        <end position="52"/>
    </location>
</feature>
<name>A0A8T0VX56_PANVG</name>
<feature type="compositionally biased region" description="Gly residues" evidence="1">
    <location>
        <begin position="1"/>
        <end position="10"/>
    </location>
</feature>
<feature type="compositionally biased region" description="Basic residues" evidence="1">
    <location>
        <begin position="53"/>
        <end position="64"/>
    </location>
</feature>
<protein>
    <submittedName>
        <fullName evidence="2">Uncharacterized protein</fullName>
    </submittedName>
</protein>
<feature type="compositionally biased region" description="Low complexity" evidence="1">
    <location>
        <begin position="137"/>
        <end position="146"/>
    </location>
</feature>
<evidence type="ECO:0000256" key="1">
    <source>
        <dbReference type="SAM" id="MobiDB-lite"/>
    </source>
</evidence>
<proteinExistence type="predicted"/>
<reference evidence="2" key="1">
    <citation type="submission" date="2020-05" db="EMBL/GenBank/DDBJ databases">
        <title>WGS assembly of Panicum virgatum.</title>
        <authorList>
            <person name="Lovell J.T."/>
            <person name="Jenkins J."/>
            <person name="Shu S."/>
            <person name="Juenger T.E."/>
            <person name="Schmutz J."/>
        </authorList>
    </citation>
    <scope>NUCLEOTIDE SEQUENCE</scope>
    <source>
        <strain evidence="2">AP13</strain>
    </source>
</reference>
<evidence type="ECO:0000313" key="3">
    <source>
        <dbReference type="Proteomes" id="UP000823388"/>
    </source>
</evidence>
<comment type="caution">
    <text evidence="2">The sequence shown here is derived from an EMBL/GenBank/DDBJ whole genome shotgun (WGS) entry which is preliminary data.</text>
</comment>
<gene>
    <name evidence="2" type="ORF">PVAP13_2NG637800</name>
</gene>
<keyword evidence="3" id="KW-1185">Reference proteome</keyword>
<dbReference type="EMBL" id="CM029040">
    <property type="protein sequence ID" value="KAG2639037.1"/>
    <property type="molecule type" value="Genomic_DNA"/>
</dbReference>
<dbReference type="Proteomes" id="UP000823388">
    <property type="component" value="Chromosome 2N"/>
</dbReference>
<organism evidence="2 3">
    <name type="scientific">Panicum virgatum</name>
    <name type="common">Blackwell switchgrass</name>
    <dbReference type="NCBI Taxonomy" id="38727"/>
    <lineage>
        <taxon>Eukaryota</taxon>
        <taxon>Viridiplantae</taxon>
        <taxon>Streptophyta</taxon>
        <taxon>Embryophyta</taxon>
        <taxon>Tracheophyta</taxon>
        <taxon>Spermatophyta</taxon>
        <taxon>Magnoliopsida</taxon>
        <taxon>Liliopsida</taxon>
        <taxon>Poales</taxon>
        <taxon>Poaceae</taxon>
        <taxon>PACMAD clade</taxon>
        <taxon>Panicoideae</taxon>
        <taxon>Panicodae</taxon>
        <taxon>Paniceae</taxon>
        <taxon>Panicinae</taxon>
        <taxon>Panicum</taxon>
        <taxon>Panicum sect. Hiantes</taxon>
    </lineage>
</organism>
<feature type="compositionally biased region" description="Basic and acidic residues" evidence="1">
    <location>
        <begin position="29"/>
        <end position="38"/>
    </location>
</feature>
<dbReference type="AlphaFoldDB" id="A0A8T0VX56"/>
<feature type="region of interest" description="Disordered" evidence="1">
    <location>
        <begin position="1"/>
        <end position="151"/>
    </location>
</feature>
<sequence length="207" mass="21375">MAPCGGGGNGCQARGTRVSGGRGAPLEGPRSRPQDHRPAAGVPRRVVAPCRARGPRRGRRRLSRRTPYLVSSSSGGSLPIAVPSAAAAAASEGSEHTASGPGGGTPAGSRAIARPPLEGRAPAQIGATQQQQRRKVSGSASSSRSSTAPHPESEWIGFLLQILHSTPSCAQLLSFVDRSLLPHDLRNPIELQDKLQRSSCAEPACCS</sequence>
<accession>A0A8T0VX56</accession>
<evidence type="ECO:0000313" key="2">
    <source>
        <dbReference type="EMBL" id="KAG2639037.1"/>
    </source>
</evidence>